<evidence type="ECO:0000259" key="2">
    <source>
        <dbReference type="PROSITE" id="PS51084"/>
    </source>
</evidence>
<dbReference type="RefSeq" id="WP_049700900.1">
    <property type="nucleotide sequence ID" value="NZ_JAQDQF010000001.1"/>
</dbReference>
<accession>A0ABR5I767</accession>
<comment type="caution">
    <text evidence="3">The sequence shown here is derived from an EMBL/GenBank/DDBJ whole genome shotgun (WGS) entry which is preliminary data.</text>
</comment>
<evidence type="ECO:0000313" key="4">
    <source>
        <dbReference type="Proteomes" id="UP000037247"/>
    </source>
</evidence>
<keyword evidence="4" id="KW-1185">Reference proteome</keyword>
<dbReference type="GO" id="GO:0016787">
    <property type="term" value="F:hydrolase activity"/>
    <property type="evidence" value="ECO:0007669"/>
    <property type="project" value="UniProtKB-KW"/>
</dbReference>
<reference evidence="3 4" key="1">
    <citation type="submission" date="2015-05" db="EMBL/GenBank/DDBJ databases">
        <title>Draft genome sequence of the bacterium Gordonia jacobaea a new member of the Gordonia genus.</title>
        <authorList>
            <person name="Jimenez-Galisteo G."/>
            <person name="Dominguez A."/>
            <person name="Munoz E."/>
            <person name="Vinas M."/>
        </authorList>
    </citation>
    <scope>NUCLEOTIDE SEQUENCE [LARGE SCALE GENOMIC DNA]</scope>
    <source>
        <strain evidence="4">mv1</strain>
    </source>
</reference>
<dbReference type="EMBL" id="LDTZ01000025">
    <property type="protein sequence ID" value="KNA89439.1"/>
    <property type="molecule type" value="Genomic_DNA"/>
</dbReference>
<dbReference type="InterPro" id="IPR011146">
    <property type="entry name" value="HIT-like"/>
</dbReference>
<feature type="short sequence motif" description="Histidine triad motif" evidence="1">
    <location>
        <begin position="103"/>
        <end position="107"/>
    </location>
</feature>
<dbReference type="InterPro" id="IPR039384">
    <property type="entry name" value="HINT"/>
</dbReference>
<dbReference type="PANTHER" id="PTHR46648:SF1">
    <property type="entry name" value="ADENOSINE 5'-MONOPHOSPHORAMIDASE HNT1"/>
    <property type="match status" value="1"/>
</dbReference>
<dbReference type="PRINTS" id="PR00332">
    <property type="entry name" value="HISTRIAD"/>
</dbReference>
<dbReference type="Pfam" id="PF01230">
    <property type="entry name" value="HIT"/>
    <property type="match status" value="1"/>
</dbReference>
<protein>
    <submittedName>
        <fullName evidence="3">HIT family hydrolase</fullName>
    </submittedName>
</protein>
<organism evidence="3 4">
    <name type="scientific">Gordonia jacobaea</name>
    <dbReference type="NCBI Taxonomy" id="122202"/>
    <lineage>
        <taxon>Bacteria</taxon>
        <taxon>Bacillati</taxon>
        <taxon>Actinomycetota</taxon>
        <taxon>Actinomycetes</taxon>
        <taxon>Mycobacteriales</taxon>
        <taxon>Gordoniaceae</taxon>
        <taxon>Gordonia</taxon>
    </lineage>
</organism>
<dbReference type="InterPro" id="IPR036265">
    <property type="entry name" value="HIT-like_sf"/>
</dbReference>
<evidence type="ECO:0000256" key="1">
    <source>
        <dbReference type="PROSITE-ProRule" id="PRU00464"/>
    </source>
</evidence>
<dbReference type="PROSITE" id="PS00892">
    <property type="entry name" value="HIT_1"/>
    <property type="match status" value="1"/>
</dbReference>
<evidence type="ECO:0000313" key="3">
    <source>
        <dbReference type="EMBL" id="KNA89439.1"/>
    </source>
</evidence>
<dbReference type="InterPro" id="IPR019808">
    <property type="entry name" value="Histidine_triad_CS"/>
</dbReference>
<dbReference type="PANTHER" id="PTHR46648">
    <property type="entry name" value="HIT FAMILY PROTEIN 1"/>
    <property type="match status" value="1"/>
</dbReference>
<dbReference type="SUPFAM" id="SSF54197">
    <property type="entry name" value="HIT-like"/>
    <property type="match status" value="1"/>
</dbReference>
<name>A0ABR5I767_9ACTN</name>
<dbReference type="InterPro" id="IPR001310">
    <property type="entry name" value="Histidine_triad_HIT"/>
</dbReference>
<dbReference type="Proteomes" id="UP000037247">
    <property type="component" value="Unassembled WGS sequence"/>
</dbReference>
<feature type="domain" description="HIT" evidence="2">
    <location>
        <begin position="5"/>
        <end position="118"/>
    </location>
</feature>
<gene>
    <name evidence="3" type="ORF">ABW18_20805</name>
</gene>
<dbReference type="PROSITE" id="PS51084">
    <property type="entry name" value="HIT_2"/>
    <property type="match status" value="1"/>
</dbReference>
<sequence length="149" mass="16024">MTDCVFCKIIDGSAPARKVYEDDSVVGFLDIRPMSRGHTLLVPRIHSSGLGDLVPDDGAALMRAGQVVAAALRTAPLTRDDEPADGVNLVVNDGKAAFQTVFHTHLHVIPRHRGDKLRMARSLLVRRDKNPDATAATVRAAVLEQIGPA</sequence>
<dbReference type="CDD" id="cd01277">
    <property type="entry name" value="HINT_subgroup"/>
    <property type="match status" value="1"/>
</dbReference>
<dbReference type="Gene3D" id="3.30.428.10">
    <property type="entry name" value="HIT-like"/>
    <property type="match status" value="1"/>
</dbReference>
<keyword evidence="3" id="KW-0378">Hydrolase</keyword>
<proteinExistence type="predicted"/>